<proteinExistence type="predicted"/>
<keyword evidence="2" id="KW-1185">Reference proteome</keyword>
<dbReference type="InterPro" id="IPR004378">
    <property type="entry name" value="F420H2_quin_Rdtase"/>
</dbReference>
<comment type="caution">
    <text evidence="1">The sequence shown here is derived from an EMBL/GenBank/DDBJ whole genome shotgun (WGS) entry which is preliminary data.</text>
</comment>
<gene>
    <name evidence="1" type="ORF">IU449_07005</name>
</gene>
<organism evidence="1 2">
    <name type="scientific">Nocardia higoensis</name>
    <dbReference type="NCBI Taxonomy" id="228599"/>
    <lineage>
        <taxon>Bacteria</taxon>
        <taxon>Bacillati</taxon>
        <taxon>Actinomycetota</taxon>
        <taxon>Actinomycetes</taxon>
        <taxon>Mycobacteriales</taxon>
        <taxon>Nocardiaceae</taxon>
        <taxon>Nocardia</taxon>
    </lineage>
</organism>
<protein>
    <submittedName>
        <fullName evidence="1">Nitroreductase family deazaflavin-dependent oxidoreductase</fullName>
    </submittedName>
</protein>
<sequence>MPVPACPPTRVIFIGGCSAGEEENVEAKKAAGAALHGFNTGLGFLLDTPLVGPLLSKGLATITYVGRRSGKTFSTPVGYRRVGDDIVIGVAMPDKKNWWRNFLDDGAPITVRINGIDRRGHAVTTRDERGGVSVRVRFSAQG</sequence>
<dbReference type="Proteomes" id="UP000707731">
    <property type="component" value="Unassembled WGS sequence"/>
</dbReference>
<dbReference type="Gene3D" id="2.30.110.10">
    <property type="entry name" value="Electron Transport, Fmn-binding Protein, Chain A"/>
    <property type="match status" value="1"/>
</dbReference>
<dbReference type="EMBL" id="JADLQN010000001">
    <property type="protein sequence ID" value="MBF6354291.1"/>
    <property type="molecule type" value="Genomic_DNA"/>
</dbReference>
<name>A0ABS0D738_9NOCA</name>
<dbReference type="InterPro" id="IPR012349">
    <property type="entry name" value="Split_barrel_FMN-bd"/>
</dbReference>
<evidence type="ECO:0000313" key="1">
    <source>
        <dbReference type="EMBL" id="MBF6354291.1"/>
    </source>
</evidence>
<evidence type="ECO:0000313" key="2">
    <source>
        <dbReference type="Proteomes" id="UP000707731"/>
    </source>
</evidence>
<dbReference type="Pfam" id="PF04075">
    <property type="entry name" value="F420H2_quin_red"/>
    <property type="match status" value="1"/>
</dbReference>
<reference evidence="1 2" key="1">
    <citation type="submission" date="2020-10" db="EMBL/GenBank/DDBJ databases">
        <title>Identification of Nocardia species via Next-generation sequencing and recognition of intraspecies genetic diversity.</title>
        <authorList>
            <person name="Li P."/>
            <person name="Li P."/>
            <person name="Lu B."/>
        </authorList>
    </citation>
    <scope>NUCLEOTIDE SEQUENCE [LARGE SCALE GENOMIC DNA]</scope>
    <source>
        <strain evidence="1 2">BJ06-0143</strain>
    </source>
</reference>
<accession>A0ABS0D738</accession>